<evidence type="ECO:0000313" key="4">
    <source>
        <dbReference type="Proteomes" id="UP000583944"/>
    </source>
</evidence>
<dbReference type="Gene3D" id="3.40.50.1820">
    <property type="entry name" value="alpha/beta hydrolase"/>
    <property type="match status" value="1"/>
</dbReference>
<accession>A0A7J6XP12</accession>
<protein>
    <recommendedName>
        <fullName evidence="2">Fungal lipase-type domain-containing protein</fullName>
    </recommendedName>
</protein>
<dbReference type="InterPro" id="IPR029058">
    <property type="entry name" value="AB_hydrolase_fold"/>
</dbReference>
<gene>
    <name evidence="3" type="ORF">ECC02_011081</name>
</gene>
<dbReference type="InterPro" id="IPR002921">
    <property type="entry name" value="Fungal_lipase-type"/>
</dbReference>
<evidence type="ECO:0000313" key="3">
    <source>
        <dbReference type="EMBL" id="KAF5216181.1"/>
    </source>
</evidence>
<evidence type="ECO:0000256" key="1">
    <source>
        <dbReference type="SAM" id="MobiDB-lite"/>
    </source>
</evidence>
<dbReference type="PANTHER" id="PTHR45856:SF25">
    <property type="entry name" value="FUNGAL LIPASE-LIKE DOMAIN-CONTAINING PROTEIN"/>
    <property type="match status" value="1"/>
</dbReference>
<evidence type="ECO:0000259" key="2">
    <source>
        <dbReference type="Pfam" id="PF01764"/>
    </source>
</evidence>
<dbReference type="GO" id="GO:0006629">
    <property type="term" value="P:lipid metabolic process"/>
    <property type="evidence" value="ECO:0007669"/>
    <property type="project" value="InterPro"/>
</dbReference>
<dbReference type="CDD" id="cd00519">
    <property type="entry name" value="Lipase_3"/>
    <property type="match status" value="1"/>
</dbReference>
<dbReference type="Proteomes" id="UP000583944">
    <property type="component" value="Unassembled WGS sequence"/>
</dbReference>
<reference evidence="3 4" key="1">
    <citation type="journal article" date="2019" name="Genome Biol. Evol.">
        <title>Nanopore Sequencing Significantly Improves Genome Assembly of the Protozoan Parasite Trypanosoma cruzi.</title>
        <authorList>
            <person name="Diaz-Viraque F."/>
            <person name="Pita S."/>
            <person name="Greif G."/>
            <person name="de Souza R.C.M."/>
            <person name="Iraola G."/>
            <person name="Robello C."/>
        </authorList>
    </citation>
    <scope>NUCLEOTIDE SEQUENCE [LARGE SCALE GENOMIC DNA]</scope>
    <source>
        <strain evidence="3 4">Berenice</strain>
    </source>
</reference>
<feature type="compositionally biased region" description="Pro residues" evidence="1">
    <location>
        <begin position="24"/>
        <end position="35"/>
    </location>
</feature>
<dbReference type="EMBL" id="JABDHM010000228">
    <property type="protein sequence ID" value="KAF5216181.1"/>
    <property type="molecule type" value="Genomic_DNA"/>
</dbReference>
<dbReference type="VEuPathDB" id="TriTrypDB:BCY84_00137"/>
<sequence length="401" mass="44173">MNGHADRSLTSPAAAAVPSHRVLPCPPAHHPPPSSLPSDCSTSLQGISQATAEAMRRRTMTVVVVLLILLCGEDVRAEYSVQLATTALYYAKAAYCKAEAISSWTCASCARNPGLQKVRVFTNATHSTQAFVGVNESMIVVSFRGTRDINNWINNLDYIRVAYIQDGCVGCLVHTGFDCELKSLWAEMWGYLQELVAEKGIEGILITGHSLGGAMATIAAANLMSQNSLFPSAVKVLLYMFGQPRVGNEAFANWLLASFCRGGHELYRVTHKRDVVPHLPPMFVGYLHVPHEVWYDNDGDTVHKNCTDIFGTPCSALTANEDPNCSGSIYPTSIEDHLKYLGVCTACSCDPGEAISDEELRLPPELERIVAMDYIYQQSRHMRRFPSSPRFTKSLEARRRK</sequence>
<organism evidence="3 4">
    <name type="scientific">Trypanosoma cruzi</name>
    <dbReference type="NCBI Taxonomy" id="5693"/>
    <lineage>
        <taxon>Eukaryota</taxon>
        <taxon>Discoba</taxon>
        <taxon>Euglenozoa</taxon>
        <taxon>Kinetoplastea</taxon>
        <taxon>Metakinetoplastina</taxon>
        <taxon>Trypanosomatida</taxon>
        <taxon>Trypanosomatidae</taxon>
        <taxon>Trypanosoma</taxon>
        <taxon>Schizotrypanum</taxon>
    </lineage>
</organism>
<feature type="region of interest" description="Disordered" evidence="1">
    <location>
        <begin position="21"/>
        <end position="42"/>
    </location>
</feature>
<proteinExistence type="predicted"/>
<dbReference type="PANTHER" id="PTHR45856">
    <property type="entry name" value="ALPHA/BETA-HYDROLASES SUPERFAMILY PROTEIN"/>
    <property type="match status" value="1"/>
</dbReference>
<dbReference type="VEuPathDB" id="TriTrypDB:ECC02_011081"/>
<name>A0A7J6XP12_TRYCR</name>
<dbReference type="Pfam" id="PF01764">
    <property type="entry name" value="Lipase_3"/>
    <property type="match status" value="1"/>
</dbReference>
<dbReference type="AlphaFoldDB" id="A0A7J6XP12"/>
<dbReference type="SUPFAM" id="SSF53474">
    <property type="entry name" value="alpha/beta-Hydrolases"/>
    <property type="match status" value="1"/>
</dbReference>
<dbReference type="InterPro" id="IPR051218">
    <property type="entry name" value="Sec_MonoDiacylglyc_Lipase"/>
</dbReference>
<feature type="domain" description="Fungal lipase-type" evidence="2">
    <location>
        <begin position="140"/>
        <end position="282"/>
    </location>
</feature>
<comment type="caution">
    <text evidence="3">The sequence shown here is derived from an EMBL/GenBank/DDBJ whole genome shotgun (WGS) entry which is preliminary data.</text>
</comment>